<gene>
    <name evidence="6" type="ORF">DFQ27_007169</name>
</gene>
<dbReference type="EMBL" id="JAAAJB010000553">
    <property type="protein sequence ID" value="KAG0253848.1"/>
    <property type="molecule type" value="Genomic_DNA"/>
</dbReference>
<evidence type="ECO:0008006" key="8">
    <source>
        <dbReference type="Google" id="ProtNLM"/>
    </source>
</evidence>
<reference evidence="6" key="1">
    <citation type="journal article" date="2020" name="Fungal Divers.">
        <title>Resolving the Mortierellaceae phylogeny through synthesis of multi-gene phylogenetics and phylogenomics.</title>
        <authorList>
            <person name="Vandepol N."/>
            <person name="Liber J."/>
            <person name="Desiro A."/>
            <person name="Na H."/>
            <person name="Kennedy M."/>
            <person name="Barry K."/>
            <person name="Grigoriev I.V."/>
            <person name="Miller A.N."/>
            <person name="O'Donnell K."/>
            <person name="Stajich J.E."/>
            <person name="Bonito G."/>
        </authorList>
    </citation>
    <scope>NUCLEOTIDE SEQUENCE</scope>
    <source>
        <strain evidence="6">BC1065</strain>
    </source>
</reference>
<evidence type="ECO:0000256" key="2">
    <source>
        <dbReference type="SAM" id="MobiDB-lite"/>
    </source>
</evidence>
<evidence type="ECO:0000313" key="6">
    <source>
        <dbReference type="EMBL" id="KAG0253848.1"/>
    </source>
</evidence>
<evidence type="ECO:0000313" key="7">
    <source>
        <dbReference type="Proteomes" id="UP000807716"/>
    </source>
</evidence>
<feature type="region of interest" description="Disordered" evidence="2">
    <location>
        <begin position="607"/>
        <end position="630"/>
    </location>
</feature>
<dbReference type="Pfam" id="PF12971">
    <property type="entry name" value="NAGLU_N"/>
    <property type="match status" value="1"/>
</dbReference>
<dbReference type="PANTHER" id="PTHR12872:SF1">
    <property type="entry name" value="ALPHA-N-ACETYLGLUCOSAMINIDASE"/>
    <property type="match status" value="1"/>
</dbReference>
<dbReference type="Gene3D" id="1.20.120.670">
    <property type="entry name" value="N-acetyl-b-d-glucoasminidase"/>
    <property type="match status" value="2"/>
</dbReference>
<dbReference type="Gene3D" id="3.30.379.10">
    <property type="entry name" value="Chitobiase/beta-hexosaminidase domain 2-like"/>
    <property type="match status" value="1"/>
</dbReference>
<feature type="compositionally biased region" description="Polar residues" evidence="2">
    <location>
        <begin position="645"/>
        <end position="661"/>
    </location>
</feature>
<dbReference type="InterPro" id="IPR024732">
    <property type="entry name" value="NAGLU_C"/>
</dbReference>
<organism evidence="6 7">
    <name type="scientific">Actinomortierella ambigua</name>
    <dbReference type="NCBI Taxonomy" id="1343610"/>
    <lineage>
        <taxon>Eukaryota</taxon>
        <taxon>Fungi</taxon>
        <taxon>Fungi incertae sedis</taxon>
        <taxon>Mucoromycota</taxon>
        <taxon>Mortierellomycotina</taxon>
        <taxon>Mortierellomycetes</taxon>
        <taxon>Mortierellales</taxon>
        <taxon>Mortierellaceae</taxon>
        <taxon>Actinomortierella</taxon>
    </lineage>
</organism>
<feature type="domain" description="Alpha-N-acetylglucosaminidase tim-barrel" evidence="3">
    <location>
        <begin position="143"/>
        <end position="485"/>
    </location>
</feature>
<accession>A0A9P6U0E3</accession>
<evidence type="ECO:0000259" key="4">
    <source>
        <dbReference type="Pfam" id="PF12971"/>
    </source>
</evidence>
<feature type="region of interest" description="Disordered" evidence="2">
    <location>
        <begin position="832"/>
        <end position="860"/>
    </location>
</feature>
<feature type="domain" description="Alpha-N-acetylglucosaminidase C-terminal" evidence="5">
    <location>
        <begin position="743"/>
        <end position="952"/>
    </location>
</feature>
<dbReference type="OrthoDB" id="64736at2759"/>
<dbReference type="AlphaFoldDB" id="A0A9P6U0E3"/>
<feature type="domain" description="Alpha-N-acetylglucosaminidase N-terminal" evidence="4">
    <location>
        <begin position="26"/>
        <end position="123"/>
    </location>
</feature>
<dbReference type="PANTHER" id="PTHR12872">
    <property type="entry name" value="ALPHA-N-ACETYLGLUCOSAMINIDASE"/>
    <property type="match status" value="1"/>
</dbReference>
<dbReference type="InterPro" id="IPR024240">
    <property type="entry name" value="NAGLU_N"/>
</dbReference>
<proteinExistence type="predicted"/>
<dbReference type="InterPro" id="IPR024733">
    <property type="entry name" value="NAGLU_tim-barrel"/>
</dbReference>
<keyword evidence="7" id="KW-1185">Reference proteome</keyword>
<feature type="region of interest" description="Disordered" evidence="2">
    <location>
        <begin position="645"/>
        <end position="689"/>
    </location>
</feature>
<comment type="caution">
    <text evidence="6">The sequence shown here is derived from an EMBL/GenBank/DDBJ whole genome shotgun (WGS) entry which is preliminary data.</text>
</comment>
<dbReference type="InterPro" id="IPR007781">
    <property type="entry name" value="NAGLU"/>
</dbReference>
<dbReference type="GO" id="GO:0016787">
    <property type="term" value="F:hydrolase activity"/>
    <property type="evidence" value="ECO:0007669"/>
    <property type="project" value="UniProtKB-KW"/>
</dbReference>
<evidence type="ECO:0000259" key="5">
    <source>
        <dbReference type="Pfam" id="PF12972"/>
    </source>
</evidence>
<dbReference type="InterPro" id="IPR029018">
    <property type="entry name" value="Hex-like_dom2"/>
</dbReference>
<protein>
    <recommendedName>
        <fullName evidence="8">Alpha-N-acetylglucosaminidase</fullName>
    </recommendedName>
</protein>
<name>A0A9P6U0E3_9FUNG</name>
<keyword evidence="1" id="KW-0378">Hydrolase</keyword>
<sequence>MVDDPISLPQPEFVSKRQDEVPEGPLYNLVQRRLPAVYHNAFIFLLQPNMVPLSGSTTNIYDAYTISNESPSSEGSKNGSNSSRILIEAASLSGLGAGLNHYLKHVCQVEMTWSGNRFDALPPTPPKLTDGQVLSGSSFVPWRYYMNVVTYGYSYAFWNWSRWEEELDWMMLNGVNMALAMVGQEYVFRQFYLNLGLTDQEIDSFLGGPAFTPWQRMGNLQGSWGYNSSAELHFKKRFYETQWVLQQKMRDFNMTAVLPSFNGFVPQAMTTKYPNVTYGRSSVWVGMPEQYTRDTYIPSTDPMFSTLSQQFIQLQTNMYNGFTSHYYLLDLYNELEPPCETLSCFTEVTSGVMKALKSADPQAIWVMQGWFLVNRGTWSPARIKAFFDGIKQYNNGRDCFVFDLYSDVVPLWKETEGYYGIDWGWSMLNNFGGGQGFYGVLPTLLTEPFAGYNQAPKSMRGMGITMEGINNNEFLYQLILDLPWHRADQQVNTPIDGVRLLDEFIIRRYGPNQTTPAMLEAWRKLATTVWDCRTGQMSQSKTYLDKTPALQMDMGGFMGTKLWYNKTTVVEAWEQLVMATETESWIRRRRHGPILNMVEDLFQAVMDPKNPEGAGAGNRSDNNKSRGKLTFTQRIRKSLEETLRSFSTRPSSTQVVVSSSDLAPAPQRRALSSPSTDEDILPSDGDRLDERHDLHSTLAKRQQTGAASSLLPPLPADAAATADAAAEVPLLPPDDDNNKLPLSVSSFRYDLIDVTREVLLGTLLPALQQQLVSAYQAKDASRVRFLGDTLLSVLDDTDRILSTHSHFMLGPWLVDARARALDPGLDPSSPWWPSAASSSSSSSSPSSSSSSSSSSPPSSSSKVQLAYEDYLEYNARNQITWWGPRGQGALADYASKHWGGLVRTYYRPRWQIFVDHLQRSLAPPSRGGGGGGPFDQEVYKRHALSHEAIWQTYTIAPMSGVDGGGSGNVAESTGMARVPTTVQEDTIQVAQDIWDRWGAVAKRVARGDRV</sequence>
<dbReference type="Pfam" id="PF12972">
    <property type="entry name" value="NAGLU_C"/>
    <property type="match status" value="2"/>
</dbReference>
<feature type="domain" description="Alpha-N-acetylglucosaminidase C-terminal" evidence="5">
    <location>
        <begin position="502"/>
        <end position="582"/>
    </location>
</feature>
<dbReference type="Pfam" id="PF05089">
    <property type="entry name" value="NAGLU"/>
    <property type="match status" value="1"/>
</dbReference>
<dbReference type="Proteomes" id="UP000807716">
    <property type="component" value="Unassembled WGS sequence"/>
</dbReference>
<evidence type="ECO:0000259" key="3">
    <source>
        <dbReference type="Pfam" id="PF05089"/>
    </source>
</evidence>
<dbReference type="Gene3D" id="3.20.20.80">
    <property type="entry name" value="Glycosidases"/>
    <property type="match status" value="1"/>
</dbReference>
<evidence type="ECO:0000256" key="1">
    <source>
        <dbReference type="ARBA" id="ARBA00022801"/>
    </source>
</evidence>